<feature type="region of interest" description="Disordered" evidence="1">
    <location>
        <begin position="1"/>
        <end position="20"/>
    </location>
</feature>
<keyword evidence="3" id="KW-1185">Reference proteome</keyword>
<accession>A0ABQ0IIL1</accession>
<dbReference type="Proteomes" id="UP000035021">
    <property type="component" value="Unassembled WGS sequence"/>
</dbReference>
<dbReference type="EMBL" id="BAOQ01000010">
    <property type="protein sequence ID" value="GAC83255.1"/>
    <property type="molecule type" value="Genomic_DNA"/>
</dbReference>
<comment type="caution">
    <text evidence="2">The sequence shown here is derived from an EMBL/GenBank/DDBJ whole genome shotgun (WGS) entry which is preliminary data.</text>
</comment>
<sequence length="97" mass="10405">MIKLPCRTARSPPGGRSGETSIARTALYLHRRAAPVPSDVRETTRDNIAQSNSTSVLSQAGAVWDTPSVSSAAREYPYPTIVSYRAGRDLESGRTGV</sequence>
<gene>
    <name evidence="2" type="ORF">GP2_010_00300</name>
</gene>
<reference evidence="2 3" key="1">
    <citation type="submission" date="2013-02" db="EMBL/GenBank/DDBJ databases">
        <title>Whole genome shotgun sequence of Gordonia paraffinivorans NBRC 108238.</title>
        <authorList>
            <person name="Isaki-Nakamura S."/>
            <person name="Hosoyama A."/>
            <person name="Tsuchikane K."/>
            <person name="Ando Y."/>
            <person name="Baba S."/>
            <person name="Ohji S."/>
            <person name="Hamada M."/>
            <person name="Tamura T."/>
            <person name="Yamazoe A."/>
            <person name="Yamazaki S."/>
            <person name="Fujita N."/>
        </authorList>
    </citation>
    <scope>NUCLEOTIDE SEQUENCE [LARGE SCALE GENOMIC DNA]</scope>
    <source>
        <strain evidence="2 3">NBRC 108238</strain>
    </source>
</reference>
<organism evidence="2 3">
    <name type="scientific">Gordonia paraffinivorans NBRC 108238</name>
    <dbReference type="NCBI Taxonomy" id="1223543"/>
    <lineage>
        <taxon>Bacteria</taxon>
        <taxon>Bacillati</taxon>
        <taxon>Actinomycetota</taxon>
        <taxon>Actinomycetes</taxon>
        <taxon>Mycobacteriales</taxon>
        <taxon>Gordoniaceae</taxon>
        <taxon>Gordonia</taxon>
    </lineage>
</organism>
<proteinExistence type="predicted"/>
<evidence type="ECO:0000313" key="2">
    <source>
        <dbReference type="EMBL" id="GAC83255.1"/>
    </source>
</evidence>
<evidence type="ECO:0000313" key="3">
    <source>
        <dbReference type="Proteomes" id="UP000035021"/>
    </source>
</evidence>
<evidence type="ECO:0000256" key="1">
    <source>
        <dbReference type="SAM" id="MobiDB-lite"/>
    </source>
</evidence>
<name>A0ABQ0IIL1_9ACTN</name>
<protein>
    <submittedName>
        <fullName evidence="2">Uncharacterized protein</fullName>
    </submittedName>
</protein>